<evidence type="ECO:0000313" key="6">
    <source>
        <dbReference type="Proteomes" id="UP000016666"/>
    </source>
</evidence>
<dbReference type="Gene3D" id="2.60.120.290">
    <property type="entry name" value="Spermadhesin, CUB domain"/>
    <property type="match status" value="1"/>
</dbReference>
<reference evidence="5" key="3">
    <citation type="submission" date="2025-09" db="UniProtKB">
        <authorList>
            <consortium name="Ensembl"/>
        </authorList>
    </citation>
    <scope>IDENTIFICATION</scope>
</reference>
<dbReference type="Ensembl" id="ENSAPLT00000039983.1">
    <property type="protein sequence ID" value="ENSAPLP00000031917.1"/>
    <property type="gene ID" value="ENSAPLG00000022800.1"/>
</dbReference>
<dbReference type="SUPFAM" id="SSF49854">
    <property type="entry name" value="Spermadhesin, CUB domain"/>
    <property type="match status" value="1"/>
</dbReference>
<organism evidence="5 6">
    <name type="scientific">Anas platyrhynchos platyrhynchos</name>
    <name type="common">Northern mallard</name>
    <dbReference type="NCBI Taxonomy" id="8840"/>
    <lineage>
        <taxon>Eukaryota</taxon>
        <taxon>Metazoa</taxon>
        <taxon>Chordata</taxon>
        <taxon>Craniata</taxon>
        <taxon>Vertebrata</taxon>
        <taxon>Euteleostomi</taxon>
        <taxon>Archelosauria</taxon>
        <taxon>Archosauria</taxon>
        <taxon>Dinosauria</taxon>
        <taxon>Saurischia</taxon>
        <taxon>Theropoda</taxon>
        <taxon>Coelurosauria</taxon>
        <taxon>Aves</taxon>
        <taxon>Neognathae</taxon>
        <taxon>Galloanserae</taxon>
        <taxon>Anseriformes</taxon>
        <taxon>Anatidae</taxon>
        <taxon>Anatinae</taxon>
        <taxon>Anas</taxon>
    </lineage>
</organism>
<dbReference type="FunFam" id="2.60.120.290:FF:000013">
    <property type="entry name" value="Membrane frizzled-related protein"/>
    <property type="match status" value="1"/>
</dbReference>
<name>A0A493U1B7_ANAPP</name>
<evidence type="ECO:0000256" key="2">
    <source>
        <dbReference type="ARBA" id="ARBA00023157"/>
    </source>
</evidence>
<dbReference type="InterPro" id="IPR035914">
    <property type="entry name" value="Sperma_CUB_dom_sf"/>
</dbReference>
<dbReference type="CDD" id="cd00041">
    <property type="entry name" value="CUB"/>
    <property type="match status" value="1"/>
</dbReference>
<evidence type="ECO:0000313" key="5">
    <source>
        <dbReference type="Ensembl" id="ENSAPLP00000031917.1"/>
    </source>
</evidence>
<sequence length="136" mass="15265">LLSAAPYFCGGLISNSSGMLQSPNYPGNYPNNADCVWEIQVENNFRVALQNSRCQYDYIEVYDGPPHSSPLLGRICAGSFLTYTSSSNLMSIHFHSDSRHTFRGFQAHYSSIPTDHNIGEFPFRTETLFLSRQACL</sequence>
<dbReference type="PROSITE" id="PS01180">
    <property type="entry name" value="CUB"/>
    <property type="match status" value="1"/>
</dbReference>
<dbReference type="InterPro" id="IPR000859">
    <property type="entry name" value="CUB_dom"/>
</dbReference>
<dbReference type="GeneTree" id="ENSGT00940000154525"/>
<keyword evidence="2" id="KW-1015">Disulfide bond</keyword>
<dbReference type="OMA" id="PADHNIG"/>
<dbReference type="SMART" id="SM00042">
    <property type="entry name" value="CUB"/>
    <property type="match status" value="1"/>
</dbReference>
<reference evidence="5" key="2">
    <citation type="submission" date="2025-08" db="UniProtKB">
        <authorList>
            <consortium name="Ensembl"/>
        </authorList>
    </citation>
    <scope>IDENTIFICATION</scope>
</reference>
<keyword evidence="1" id="KW-0677">Repeat</keyword>
<reference evidence="5 6" key="1">
    <citation type="submission" date="2017-10" db="EMBL/GenBank/DDBJ databases">
        <title>A new Pekin duck reference genome.</title>
        <authorList>
            <person name="Hou Z.-C."/>
            <person name="Zhou Z.-K."/>
            <person name="Zhu F."/>
            <person name="Hou S.-S."/>
        </authorList>
    </citation>
    <scope>NUCLEOTIDE SEQUENCE [LARGE SCALE GENOMIC DNA]</scope>
</reference>
<dbReference type="PANTHER" id="PTHR24251">
    <property type="entry name" value="OVOCHYMASE-RELATED"/>
    <property type="match status" value="1"/>
</dbReference>
<proteinExistence type="predicted"/>
<keyword evidence="6" id="KW-1185">Reference proteome</keyword>
<comment type="caution">
    <text evidence="3">Lacks conserved residue(s) required for the propagation of feature annotation.</text>
</comment>
<protein>
    <recommendedName>
        <fullName evidence="4">CUB domain-containing protein</fullName>
    </recommendedName>
</protein>
<dbReference type="Proteomes" id="UP000016666">
    <property type="component" value="Chromosome 6"/>
</dbReference>
<dbReference type="AlphaFoldDB" id="A0A493U1B7"/>
<evidence type="ECO:0000256" key="3">
    <source>
        <dbReference type="PROSITE-ProRule" id="PRU00059"/>
    </source>
</evidence>
<feature type="domain" description="CUB" evidence="4">
    <location>
        <begin position="9"/>
        <end position="112"/>
    </location>
</feature>
<dbReference type="Pfam" id="PF00431">
    <property type="entry name" value="CUB"/>
    <property type="match status" value="1"/>
</dbReference>
<accession>A0A493U1B7</accession>
<evidence type="ECO:0000259" key="4">
    <source>
        <dbReference type="PROSITE" id="PS01180"/>
    </source>
</evidence>
<evidence type="ECO:0000256" key="1">
    <source>
        <dbReference type="ARBA" id="ARBA00022737"/>
    </source>
</evidence>